<dbReference type="Proteomes" id="UP000634136">
    <property type="component" value="Unassembled WGS sequence"/>
</dbReference>
<sequence length="64" mass="7146">MLAFVGDVHRSAAWMVFFGDHHSSSAEDSSPAAVSTTLSSNLTILEYKKAQRIRTTKLELMFKE</sequence>
<comment type="caution">
    <text evidence="1">The sequence shown here is derived from an EMBL/GenBank/DDBJ whole genome shotgun (WGS) entry which is preliminary data.</text>
</comment>
<accession>A0A834WHQ3</accession>
<proteinExistence type="predicted"/>
<keyword evidence="2" id="KW-1185">Reference proteome</keyword>
<evidence type="ECO:0000313" key="2">
    <source>
        <dbReference type="Proteomes" id="UP000634136"/>
    </source>
</evidence>
<name>A0A834WHQ3_9FABA</name>
<reference evidence="1" key="1">
    <citation type="submission" date="2020-09" db="EMBL/GenBank/DDBJ databases">
        <title>Genome-Enabled Discovery of Anthraquinone Biosynthesis in Senna tora.</title>
        <authorList>
            <person name="Kang S.-H."/>
            <person name="Pandey R.P."/>
            <person name="Lee C.-M."/>
            <person name="Sim J.-S."/>
            <person name="Jeong J.-T."/>
            <person name="Choi B.-S."/>
            <person name="Jung M."/>
            <person name="Ginzburg D."/>
            <person name="Zhao K."/>
            <person name="Won S.Y."/>
            <person name="Oh T.-J."/>
            <person name="Yu Y."/>
            <person name="Kim N.-H."/>
            <person name="Lee O.R."/>
            <person name="Lee T.-H."/>
            <person name="Bashyal P."/>
            <person name="Kim T.-S."/>
            <person name="Lee W.-H."/>
            <person name="Kawkins C."/>
            <person name="Kim C.-K."/>
            <person name="Kim J.S."/>
            <person name="Ahn B.O."/>
            <person name="Rhee S.Y."/>
            <person name="Sohng J.K."/>
        </authorList>
    </citation>
    <scope>NUCLEOTIDE SEQUENCE</scope>
    <source>
        <tissue evidence="1">Leaf</tissue>
    </source>
</reference>
<protein>
    <submittedName>
        <fullName evidence="1">Uncharacterized protein</fullName>
    </submittedName>
</protein>
<evidence type="ECO:0000313" key="1">
    <source>
        <dbReference type="EMBL" id="KAF7821283.1"/>
    </source>
</evidence>
<dbReference type="AlphaFoldDB" id="A0A834WHQ3"/>
<gene>
    <name evidence="1" type="ORF">G2W53_026738</name>
</gene>
<organism evidence="1 2">
    <name type="scientific">Senna tora</name>
    <dbReference type="NCBI Taxonomy" id="362788"/>
    <lineage>
        <taxon>Eukaryota</taxon>
        <taxon>Viridiplantae</taxon>
        <taxon>Streptophyta</taxon>
        <taxon>Embryophyta</taxon>
        <taxon>Tracheophyta</taxon>
        <taxon>Spermatophyta</taxon>
        <taxon>Magnoliopsida</taxon>
        <taxon>eudicotyledons</taxon>
        <taxon>Gunneridae</taxon>
        <taxon>Pentapetalae</taxon>
        <taxon>rosids</taxon>
        <taxon>fabids</taxon>
        <taxon>Fabales</taxon>
        <taxon>Fabaceae</taxon>
        <taxon>Caesalpinioideae</taxon>
        <taxon>Cassia clade</taxon>
        <taxon>Senna</taxon>
    </lineage>
</organism>
<dbReference type="EMBL" id="JAAIUW010000008">
    <property type="protein sequence ID" value="KAF7821283.1"/>
    <property type="molecule type" value="Genomic_DNA"/>
</dbReference>